<gene>
    <name evidence="2" type="ORF">HERILL_LOCUS12190</name>
</gene>
<evidence type="ECO:0000313" key="3">
    <source>
        <dbReference type="Proteomes" id="UP000594454"/>
    </source>
</evidence>
<feature type="compositionally biased region" description="Low complexity" evidence="1">
    <location>
        <begin position="78"/>
        <end position="89"/>
    </location>
</feature>
<organism evidence="2 3">
    <name type="scientific">Hermetia illucens</name>
    <name type="common">Black soldier fly</name>
    <dbReference type="NCBI Taxonomy" id="343691"/>
    <lineage>
        <taxon>Eukaryota</taxon>
        <taxon>Metazoa</taxon>
        <taxon>Ecdysozoa</taxon>
        <taxon>Arthropoda</taxon>
        <taxon>Hexapoda</taxon>
        <taxon>Insecta</taxon>
        <taxon>Pterygota</taxon>
        <taxon>Neoptera</taxon>
        <taxon>Endopterygota</taxon>
        <taxon>Diptera</taxon>
        <taxon>Brachycera</taxon>
        <taxon>Stratiomyomorpha</taxon>
        <taxon>Stratiomyidae</taxon>
        <taxon>Hermetiinae</taxon>
        <taxon>Hermetia</taxon>
    </lineage>
</organism>
<feature type="region of interest" description="Disordered" evidence="1">
    <location>
        <begin position="69"/>
        <end position="89"/>
    </location>
</feature>
<dbReference type="EMBL" id="LR899012">
    <property type="protein sequence ID" value="CAD7089657.1"/>
    <property type="molecule type" value="Genomic_DNA"/>
</dbReference>
<proteinExistence type="predicted"/>
<keyword evidence="3" id="KW-1185">Reference proteome</keyword>
<dbReference type="Proteomes" id="UP000594454">
    <property type="component" value="Chromosome 4"/>
</dbReference>
<reference evidence="2 3" key="1">
    <citation type="submission" date="2020-11" db="EMBL/GenBank/DDBJ databases">
        <authorList>
            <person name="Wallbank WR R."/>
            <person name="Pardo Diaz C."/>
            <person name="Kozak K."/>
            <person name="Martin S."/>
            <person name="Jiggins C."/>
            <person name="Moest M."/>
            <person name="Warren A I."/>
            <person name="Generalovic N T."/>
            <person name="Byers J.R.P. K."/>
            <person name="Montejo-Kovacevich G."/>
            <person name="Yen C E."/>
        </authorList>
    </citation>
    <scope>NUCLEOTIDE SEQUENCE [LARGE SCALE GENOMIC DNA]</scope>
</reference>
<evidence type="ECO:0000256" key="1">
    <source>
        <dbReference type="SAM" id="MobiDB-lite"/>
    </source>
</evidence>
<dbReference type="InParanoid" id="A0A7R8YZ54"/>
<dbReference type="AlphaFoldDB" id="A0A7R8YZ54"/>
<sequence>MFSECWLYNLHEKSRSERDKTLSPACLYNGKGRLNLGNRLQRLEELFAQQLEEMEALYGGNLIVPMPSDTMQRDFTGSTRSSLSSYSEG</sequence>
<protein>
    <submittedName>
        <fullName evidence="2">Uncharacterized protein</fullName>
    </submittedName>
</protein>
<evidence type="ECO:0000313" key="2">
    <source>
        <dbReference type="EMBL" id="CAD7089657.1"/>
    </source>
</evidence>
<accession>A0A7R8YZ54</accession>
<name>A0A7R8YZ54_HERIL</name>